<evidence type="ECO:0000259" key="8">
    <source>
        <dbReference type="Pfam" id="PF12704"/>
    </source>
</evidence>
<dbReference type="InterPro" id="IPR025857">
    <property type="entry name" value="MacB_PCD"/>
</dbReference>
<dbReference type="Pfam" id="PF02687">
    <property type="entry name" value="FtsX"/>
    <property type="match status" value="1"/>
</dbReference>
<reference evidence="9 10" key="1">
    <citation type="submission" date="2023-07" db="EMBL/GenBank/DDBJ databases">
        <title>Sorghum-associated microbial communities from plants grown in Nebraska, USA.</title>
        <authorList>
            <person name="Schachtman D."/>
        </authorList>
    </citation>
    <scope>NUCLEOTIDE SEQUENCE [LARGE SCALE GENOMIC DNA]</scope>
    <source>
        <strain evidence="9 10">4099</strain>
    </source>
</reference>
<proteinExistence type="predicted"/>
<keyword evidence="2" id="KW-1003">Cell membrane</keyword>
<evidence type="ECO:0000313" key="9">
    <source>
        <dbReference type="EMBL" id="MDR7193418.1"/>
    </source>
</evidence>
<feature type="domain" description="MacB-like periplasmic core" evidence="8">
    <location>
        <begin position="24"/>
        <end position="231"/>
    </location>
</feature>
<keyword evidence="4 6" id="KW-1133">Transmembrane helix</keyword>
<dbReference type="InterPro" id="IPR051125">
    <property type="entry name" value="ABC-4/HrtB_transporter"/>
</dbReference>
<feature type="transmembrane region" description="Helical" evidence="6">
    <location>
        <begin position="351"/>
        <end position="371"/>
    </location>
</feature>
<feature type="transmembrane region" description="Helical" evidence="6">
    <location>
        <begin position="306"/>
        <end position="331"/>
    </location>
</feature>
<keyword evidence="10" id="KW-1185">Reference proteome</keyword>
<keyword evidence="5 6" id="KW-0472">Membrane</keyword>
<dbReference type="InterPro" id="IPR003838">
    <property type="entry name" value="ABC3_permease_C"/>
</dbReference>
<evidence type="ECO:0000256" key="5">
    <source>
        <dbReference type="ARBA" id="ARBA00023136"/>
    </source>
</evidence>
<dbReference type="EMBL" id="JAVDWO010000008">
    <property type="protein sequence ID" value="MDR7193418.1"/>
    <property type="molecule type" value="Genomic_DNA"/>
</dbReference>
<comment type="caution">
    <text evidence="9">The sequence shown here is derived from an EMBL/GenBank/DDBJ whole genome shotgun (WGS) entry which is preliminary data.</text>
</comment>
<dbReference type="PANTHER" id="PTHR43738">
    <property type="entry name" value="ABC TRANSPORTER, MEMBRANE PROTEIN"/>
    <property type="match status" value="1"/>
</dbReference>
<feature type="transmembrane region" description="Helical" evidence="6">
    <location>
        <begin position="259"/>
        <end position="279"/>
    </location>
</feature>
<evidence type="ECO:0000256" key="6">
    <source>
        <dbReference type="SAM" id="Phobius"/>
    </source>
</evidence>
<evidence type="ECO:0000259" key="7">
    <source>
        <dbReference type="Pfam" id="PF02687"/>
    </source>
</evidence>
<keyword evidence="3 6" id="KW-0812">Transmembrane</keyword>
<dbReference type="PANTHER" id="PTHR43738:SF3">
    <property type="entry name" value="ABC TRANSPORTER PERMEASE"/>
    <property type="match status" value="1"/>
</dbReference>
<evidence type="ECO:0000256" key="1">
    <source>
        <dbReference type="ARBA" id="ARBA00004651"/>
    </source>
</evidence>
<evidence type="ECO:0000256" key="2">
    <source>
        <dbReference type="ARBA" id="ARBA00022475"/>
    </source>
</evidence>
<dbReference type="RefSeq" id="WP_310235622.1">
    <property type="nucleotide sequence ID" value="NZ_JAVDWO010000008.1"/>
</dbReference>
<dbReference type="Proteomes" id="UP001256588">
    <property type="component" value="Unassembled WGS sequence"/>
</dbReference>
<accession>A0ABU1XXJ5</accession>
<sequence>MKYLHLIWAALMRRKTRTALTVASIVAAFLLFGLLDGIRVAFTQLGQNADGAQRLQTSSRLSFIETLPQALGKRIEMVDNIEAVTYANWFGGTYQGPRNQLFSFAVAPNYLDLYPEIVVDPAERDAFARTRTGVLVGEKLMQRFDWKVGDRIPLQSSIFPNSDGSLNWSFDIVGVMRNEDAKAGGFNDRLLLMHWEYFAESTPYVDSDVGWYISRVSDVRRADRAAKAIDALSANSPNETRTMTEAAAFASQLKQMADIGLIVGAIMGAVFFTLLLLTGNTMAQAVRERTSELAVLKTIGFSSTSVLMLVLAESVVLVLFGGVLGLGLAAVASALVNVVAGDMIRLPGIGWHSWALGLGLMAAIGIVVGALPAVRAMRLNIVDALAGR</sequence>
<gene>
    <name evidence="9" type="ORF">J2W68_002155</name>
</gene>
<comment type="subcellular location">
    <subcellularLocation>
        <location evidence="1">Cell membrane</location>
        <topology evidence="1">Multi-pass membrane protein</topology>
    </subcellularLocation>
</comment>
<evidence type="ECO:0000256" key="4">
    <source>
        <dbReference type="ARBA" id="ARBA00022989"/>
    </source>
</evidence>
<organism evidence="9 10">
    <name type="scientific">Luteimonas terrae</name>
    <dbReference type="NCBI Taxonomy" id="1530191"/>
    <lineage>
        <taxon>Bacteria</taxon>
        <taxon>Pseudomonadati</taxon>
        <taxon>Pseudomonadota</taxon>
        <taxon>Gammaproteobacteria</taxon>
        <taxon>Lysobacterales</taxon>
        <taxon>Lysobacteraceae</taxon>
        <taxon>Luteimonas</taxon>
    </lineage>
</organism>
<evidence type="ECO:0000256" key="3">
    <source>
        <dbReference type="ARBA" id="ARBA00022692"/>
    </source>
</evidence>
<dbReference type="Pfam" id="PF12704">
    <property type="entry name" value="MacB_PCD"/>
    <property type="match status" value="1"/>
</dbReference>
<protein>
    <submittedName>
        <fullName evidence="9">ABC transport system permease protein</fullName>
    </submittedName>
</protein>
<name>A0ABU1XXJ5_9GAMM</name>
<evidence type="ECO:0000313" key="10">
    <source>
        <dbReference type="Proteomes" id="UP001256588"/>
    </source>
</evidence>
<feature type="domain" description="ABC3 transporter permease C-terminal" evidence="7">
    <location>
        <begin position="266"/>
        <end position="381"/>
    </location>
</feature>